<evidence type="ECO:0000313" key="5">
    <source>
        <dbReference type="EMBL" id="AFC23254.1"/>
    </source>
</evidence>
<dbReference type="PANTHER" id="PTHR42852">
    <property type="entry name" value="THIOL:DISULFIDE INTERCHANGE PROTEIN DSBE"/>
    <property type="match status" value="1"/>
</dbReference>
<feature type="chain" id="PRO_5003604987" evidence="3">
    <location>
        <begin position="20"/>
        <end position="203"/>
    </location>
</feature>
<reference evidence="5 6" key="1">
    <citation type="journal article" date="2012" name="Stand. Genomic Sci.">
        <title>Complete genome sequencing and analysis of Saprospira grandis str. Lewin, a predatory marine bacterium.</title>
        <authorList>
            <person name="Saw J.H."/>
            <person name="Yuryev A."/>
            <person name="Kanbe M."/>
            <person name="Hou S."/>
            <person name="Young A.G."/>
            <person name="Aizawa S."/>
            <person name="Alam M."/>
        </authorList>
    </citation>
    <scope>NUCLEOTIDE SEQUENCE [LARGE SCALE GENOMIC DNA]</scope>
    <source>
        <strain evidence="5 6">Lewin</strain>
    </source>
</reference>
<dbReference type="KEGG" id="sgn:SGRA_0515"/>
<gene>
    <name evidence="5" type="ordered locus">SGRA_0515</name>
</gene>
<organism evidence="5 6">
    <name type="scientific">Saprospira grandis (strain Lewin)</name>
    <dbReference type="NCBI Taxonomy" id="984262"/>
    <lineage>
        <taxon>Bacteria</taxon>
        <taxon>Pseudomonadati</taxon>
        <taxon>Bacteroidota</taxon>
        <taxon>Saprospiria</taxon>
        <taxon>Saprospirales</taxon>
        <taxon>Saprospiraceae</taxon>
        <taxon>Saprospira</taxon>
    </lineage>
</organism>
<keyword evidence="1" id="KW-0676">Redox-active center</keyword>
<sequence>MKKLLFTALLALSFGACQEAKTDSETASTANEQPAQTVAAAEEKEKPAEESTDFPHADKILTSETGKSLPLYHFEGFEKDILSLKDGEELYVVNFWATWCGPCVKELPYFNALEEELAGKVKFLYVSLDFTKSLEKKLLPFIDKEEIGQVVFLDQKKVNEWLPKIDKDWSGAIPATLILGKGQHQFHRQSFHSSEELKAILPL</sequence>
<dbReference type="PANTHER" id="PTHR42852:SF13">
    <property type="entry name" value="PROTEIN DIPZ"/>
    <property type="match status" value="1"/>
</dbReference>
<dbReference type="OrthoDB" id="9815205at2"/>
<dbReference type="GO" id="GO:0016209">
    <property type="term" value="F:antioxidant activity"/>
    <property type="evidence" value="ECO:0007669"/>
    <property type="project" value="InterPro"/>
</dbReference>
<dbReference type="STRING" id="984262.SGRA_0515"/>
<feature type="compositionally biased region" description="Polar residues" evidence="2">
    <location>
        <begin position="25"/>
        <end position="36"/>
    </location>
</feature>
<dbReference type="InterPro" id="IPR000866">
    <property type="entry name" value="AhpC/TSA"/>
</dbReference>
<dbReference type="RefSeq" id="WP_014373499.1">
    <property type="nucleotide sequence ID" value="NC_016940.1"/>
</dbReference>
<evidence type="ECO:0000313" key="6">
    <source>
        <dbReference type="Proteomes" id="UP000007519"/>
    </source>
</evidence>
<dbReference type="AlphaFoldDB" id="H6L9S6"/>
<evidence type="ECO:0000256" key="3">
    <source>
        <dbReference type="SAM" id="SignalP"/>
    </source>
</evidence>
<feature type="compositionally biased region" description="Basic and acidic residues" evidence="2">
    <location>
        <begin position="41"/>
        <end position="57"/>
    </location>
</feature>
<protein>
    <submittedName>
        <fullName evidence="5">Thioredoxin family protein</fullName>
    </submittedName>
</protein>
<dbReference type="PROSITE" id="PS51257">
    <property type="entry name" value="PROKAR_LIPOPROTEIN"/>
    <property type="match status" value="1"/>
</dbReference>
<dbReference type="Pfam" id="PF00578">
    <property type="entry name" value="AhpC-TSA"/>
    <property type="match status" value="1"/>
</dbReference>
<dbReference type="PROSITE" id="PS00194">
    <property type="entry name" value="THIOREDOXIN_1"/>
    <property type="match status" value="1"/>
</dbReference>
<name>H6L9S6_SAPGL</name>
<dbReference type="InterPro" id="IPR050553">
    <property type="entry name" value="Thioredoxin_ResA/DsbE_sf"/>
</dbReference>
<dbReference type="Proteomes" id="UP000007519">
    <property type="component" value="Chromosome"/>
</dbReference>
<dbReference type="InterPro" id="IPR036249">
    <property type="entry name" value="Thioredoxin-like_sf"/>
</dbReference>
<feature type="region of interest" description="Disordered" evidence="2">
    <location>
        <begin position="23"/>
        <end position="57"/>
    </location>
</feature>
<evidence type="ECO:0000256" key="2">
    <source>
        <dbReference type="SAM" id="MobiDB-lite"/>
    </source>
</evidence>
<dbReference type="GO" id="GO:0016491">
    <property type="term" value="F:oxidoreductase activity"/>
    <property type="evidence" value="ECO:0007669"/>
    <property type="project" value="InterPro"/>
</dbReference>
<accession>H6L9S6</accession>
<evidence type="ECO:0000256" key="1">
    <source>
        <dbReference type="ARBA" id="ARBA00023284"/>
    </source>
</evidence>
<feature type="signal peptide" evidence="3">
    <location>
        <begin position="1"/>
        <end position="19"/>
    </location>
</feature>
<dbReference type="Gene3D" id="3.40.30.10">
    <property type="entry name" value="Glutaredoxin"/>
    <property type="match status" value="1"/>
</dbReference>
<keyword evidence="6" id="KW-1185">Reference proteome</keyword>
<dbReference type="HOGENOM" id="CLU_042529_16_0_10"/>
<dbReference type="eggNOG" id="COG0526">
    <property type="taxonomic scope" value="Bacteria"/>
</dbReference>
<dbReference type="InterPro" id="IPR017937">
    <property type="entry name" value="Thioredoxin_CS"/>
</dbReference>
<keyword evidence="3" id="KW-0732">Signal</keyword>
<evidence type="ECO:0000259" key="4">
    <source>
        <dbReference type="PROSITE" id="PS51352"/>
    </source>
</evidence>
<dbReference type="InterPro" id="IPR013766">
    <property type="entry name" value="Thioredoxin_domain"/>
</dbReference>
<dbReference type="PROSITE" id="PS51352">
    <property type="entry name" value="THIOREDOXIN_2"/>
    <property type="match status" value="1"/>
</dbReference>
<feature type="domain" description="Thioredoxin" evidence="4">
    <location>
        <begin position="63"/>
        <end position="202"/>
    </location>
</feature>
<dbReference type="SUPFAM" id="SSF52833">
    <property type="entry name" value="Thioredoxin-like"/>
    <property type="match status" value="1"/>
</dbReference>
<proteinExistence type="predicted"/>
<dbReference type="CDD" id="cd02966">
    <property type="entry name" value="TlpA_like_family"/>
    <property type="match status" value="1"/>
</dbReference>
<dbReference type="EMBL" id="CP002831">
    <property type="protein sequence ID" value="AFC23254.1"/>
    <property type="molecule type" value="Genomic_DNA"/>
</dbReference>